<dbReference type="PANTHER" id="PTHR41349">
    <property type="match status" value="1"/>
</dbReference>
<dbReference type="Pfam" id="PF13385">
    <property type="entry name" value="Laminin_G_3"/>
    <property type="match status" value="1"/>
</dbReference>
<dbReference type="Proteomes" id="UP001337305">
    <property type="component" value="Unassembled WGS sequence"/>
</dbReference>
<dbReference type="SUPFAM" id="SSF49899">
    <property type="entry name" value="Concanavalin A-like lectins/glucanases"/>
    <property type="match status" value="1"/>
</dbReference>
<dbReference type="Gene3D" id="3.60.10.10">
    <property type="entry name" value="Endonuclease/exonuclease/phosphatase"/>
    <property type="match status" value="1"/>
</dbReference>
<keyword evidence="1" id="KW-0732">Signal</keyword>
<dbReference type="InterPro" id="IPR036691">
    <property type="entry name" value="Endo/exonu/phosph_ase_sf"/>
</dbReference>
<name>A0ABU7XNR7_9FLAO</name>
<organism evidence="4 5">
    <name type="scientific">Flavivirga spongiicola</name>
    <dbReference type="NCBI Taxonomy" id="421621"/>
    <lineage>
        <taxon>Bacteria</taxon>
        <taxon>Pseudomonadati</taxon>
        <taxon>Bacteroidota</taxon>
        <taxon>Flavobacteriia</taxon>
        <taxon>Flavobacteriales</taxon>
        <taxon>Flavobacteriaceae</taxon>
        <taxon>Flavivirga</taxon>
    </lineage>
</organism>
<keyword evidence="4" id="KW-0255">Endonuclease</keyword>
<keyword evidence="2" id="KW-1015">Disulfide bond</keyword>
<feature type="domain" description="LamG-like jellyroll fold" evidence="3">
    <location>
        <begin position="89"/>
        <end position="235"/>
    </location>
</feature>
<evidence type="ECO:0000313" key="4">
    <source>
        <dbReference type="EMBL" id="MEF3832356.1"/>
    </source>
</evidence>
<protein>
    <submittedName>
        <fullName evidence="4">Endonuclease/exonuclease/phosphatase family protein</fullName>
    </submittedName>
</protein>
<evidence type="ECO:0000256" key="2">
    <source>
        <dbReference type="ARBA" id="ARBA00023157"/>
    </source>
</evidence>
<dbReference type="Pfam" id="PF03372">
    <property type="entry name" value="Exo_endo_phos"/>
    <property type="match status" value="1"/>
</dbReference>
<evidence type="ECO:0000313" key="5">
    <source>
        <dbReference type="Proteomes" id="UP001337305"/>
    </source>
</evidence>
<accession>A0ABU7XNR7</accession>
<dbReference type="RefSeq" id="WP_303304737.1">
    <property type="nucleotide sequence ID" value="NZ_JAODOP010000004.1"/>
</dbReference>
<dbReference type="EMBL" id="JAODOP010000004">
    <property type="protein sequence ID" value="MEF3832356.1"/>
    <property type="molecule type" value="Genomic_DNA"/>
</dbReference>
<comment type="caution">
    <text evidence="4">The sequence shown here is derived from an EMBL/GenBank/DDBJ whole genome shotgun (WGS) entry which is preliminary data.</text>
</comment>
<dbReference type="SUPFAM" id="SSF56219">
    <property type="entry name" value="DNase I-like"/>
    <property type="match status" value="1"/>
</dbReference>
<keyword evidence="4" id="KW-0378">Hydrolase</keyword>
<dbReference type="PANTHER" id="PTHR41349:SF1">
    <property type="entry name" value="PROTEIN CBG08683"/>
    <property type="match status" value="1"/>
</dbReference>
<keyword evidence="4" id="KW-0540">Nuclease</keyword>
<dbReference type="SMART" id="SM00560">
    <property type="entry name" value="LamGL"/>
    <property type="match status" value="1"/>
</dbReference>
<evidence type="ECO:0000259" key="3">
    <source>
        <dbReference type="SMART" id="SM00560"/>
    </source>
</evidence>
<dbReference type="GO" id="GO:0004519">
    <property type="term" value="F:endonuclease activity"/>
    <property type="evidence" value="ECO:0007669"/>
    <property type="project" value="UniProtKB-KW"/>
</dbReference>
<dbReference type="InterPro" id="IPR013320">
    <property type="entry name" value="ConA-like_dom_sf"/>
</dbReference>
<dbReference type="InterPro" id="IPR006558">
    <property type="entry name" value="LamG-like"/>
</dbReference>
<dbReference type="Gene3D" id="2.60.120.200">
    <property type="match status" value="1"/>
</dbReference>
<proteinExistence type="predicted"/>
<gene>
    <name evidence="4" type="ORF">N1F79_04390</name>
</gene>
<sequence length="526" mass="59958">MKKSLLIVILFVSAIAICQEPIININFDSGKIAYQEKSVESPPPHILAAQQYNFTKGLSGRALDLSENVALRMPLKLQEAMELEYKEKQSFSVQIWVKTLPDAQQGTPIIGNKKNSDKEHKGWLISSTENGGWIFSISDGKKHYIYKPSAARMPINDGEWHQIAITVNQDKDEVWMYYDGINVAIYNTPGLKDLSSEWITTIGGTASNWSYLGQMEAFNGYLDNIKIWDDVITSDTVSKAYQQYFSLEALNSNPVNQIKLMSWNIWGGGREFGTHVNLKRVIESIKNTHADVITLIETYGSGEKIADALGYHFYLISSNLSIMSRYPMKETIKGFDAFNFGGAILQLGEQQEIVIFDTWLDYLPDYSKNVRIGKMTAKELEKDETKSRLAEIKTILKDISTYTENANNTPIIMAGDFNTNSHLDWTEETKGSHLGYVIDWPVTKEMDKAGYIDSYRKVKPSPLKYPGYSYWPYSYEQKDERFVKDRIDFIFYKGNKLRTISSEVVDYHPVMFPSDHAFVVTTFGLK</sequence>
<dbReference type="InterPro" id="IPR005135">
    <property type="entry name" value="Endo/exonuclease/phosphatase"/>
</dbReference>
<keyword evidence="5" id="KW-1185">Reference proteome</keyword>
<evidence type="ECO:0000256" key="1">
    <source>
        <dbReference type="ARBA" id="ARBA00022729"/>
    </source>
</evidence>
<reference evidence="4 5" key="1">
    <citation type="submission" date="2022-09" db="EMBL/GenBank/DDBJ databases">
        <title>Genome sequencing of Flavivirga sp. MEBiC05379.</title>
        <authorList>
            <person name="Oh H.-M."/>
            <person name="Kwon K.K."/>
            <person name="Park M.J."/>
            <person name="Yang S.-H."/>
        </authorList>
    </citation>
    <scope>NUCLEOTIDE SEQUENCE [LARGE SCALE GENOMIC DNA]</scope>
    <source>
        <strain evidence="4 5">MEBiC05379</strain>
    </source>
</reference>